<protein>
    <recommendedName>
        <fullName evidence="3">DUF3047 domain-containing protein</fullName>
    </recommendedName>
</protein>
<evidence type="ECO:0000313" key="2">
    <source>
        <dbReference type="Proteomes" id="UP000675880"/>
    </source>
</evidence>
<gene>
    <name evidence="1" type="ORF">NSPZN2_70130</name>
</gene>
<dbReference type="InterPro" id="IPR021409">
    <property type="entry name" value="DUF3047"/>
</dbReference>
<sequence>MNAPLASLTLVAILAVSWMPVLAGDARLLLNPSPDSLGDNGLPKGWQILRFQNVAKATDYSVEADEGGTALKAVSQASASGIYTEVDLDASEFPLIAWDWKVSNLIEKGDATTKNGDDFPARIIVAFHYDPAQASLFKRMKYEIVRLIYGRYPPGSALLYVWDNRLPVGTMLDNANASWAKMIILESGPSKVAQWVSERRNVSEDYANAFGSDPPRLRFIGIMTDTDDTGEQATAYYRHLSLNRS</sequence>
<dbReference type="RefSeq" id="WP_213044076.1">
    <property type="nucleotide sequence ID" value="NZ_CAJNBJ010000020.1"/>
</dbReference>
<proteinExistence type="predicted"/>
<dbReference type="Proteomes" id="UP000675880">
    <property type="component" value="Unassembled WGS sequence"/>
</dbReference>
<accession>A0ABM8S9M2</accession>
<evidence type="ECO:0008006" key="3">
    <source>
        <dbReference type="Google" id="ProtNLM"/>
    </source>
</evidence>
<evidence type="ECO:0000313" key="1">
    <source>
        <dbReference type="EMBL" id="CAE6796746.1"/>
    </source>
</evidence>
<organism evidence="1 2">
    <name type="scientific">Nitrospira defluvii</name>
    <dbReference type="NCBI Taxonomy" id="330214"/>
    <lineage>
        <taxon>Bacteria</taxon>
        <taxon>Pseudomonadati</taxon>
        <taxon>Nitrospirota</taxon>
        <taxon>Nitrospiria</taxon>
        <taxon>Nitrospirales</taxon>
        <taxon>Nitrospiraceae</taxon>
        <taxon>Nitrospira</taxon>
    </lineage>
</organism>
<dbReference type="EMBL" id="CAJNBJ010000020">
    <property type="protein sequence ID" value="CAE6796746.1"/>
    <property type="molecule type" value="Genomic_DNA"/>
</dbReference>
<comment type="caution">
    <text evidence="1">The sequence shown here is derived from an EMBL/GenBank/DDBJ whole genome shotgun (WGS) entry which is preliminary data.</text>
</comment>
<reference evidence="1 2" key="1">
    <citation type="submission" date="2021-02" db="EMBL/GenBank/DDBJ databases">
        <authorList>
            <person name="Han P."/>
        </authorList>
    </citation>
    <scope>NUCLEOTIDE SEQUENCE [LARGE SCALE GENOMIC DNA]</scope>
    <source>
        <strain evidence="1">Candidatus Nitrospira sp. ZN2</strain>
    </source>
</reference>
<dbReference type="Pfam" id="PF11249">
    <property type="entry name" value="DUF3047"/>
    <property type="match status" value="1"/>
</dbReference>
<name>A0ABM8S9M2_9BACT</name>
<keyword evidence="2" id="KW-1185">Reference proteome</keyword>